<dbReference type="EMBL" id="VBTH01000002">
    <property type="protein sequence ID" value="TLQ05470.1"/>
    <property type="molecule type" value="Genomic_DNA"/>
</dbReference>
<gene>
    <name evidence="3" type="ORF">FEZ51_02090</name>
</gene>
<dbReference type="InterPro" id="IPR052380">
    <property type="entry name" value="Viral_DNA_packaging_terminase"/>
</dbReference>
<comment type="caution">
    <text evidence="3">The sequence shown here is derived from an EMBL/GenBank/DDBJ whole genome shotgun (WGS) entry which is preliminary data.</text>
</comment>
<evidence type="ECO:0000256" key="1">
    <source>
        <dbReference type="ARBA" id="ARBA00022612"/>
    </source>
</evidence>
<dbReference type="AlphaFoldDB" id="A0A5R9BZ97"/>
<dbReference type="PANTHER" id="PTHR39184:SF1">
    <property type="entry name" value="PBSX PHAGE TERMINASE LARGE SUBUNIT"/>
    <property type="match status" value="1"/>
</dbReference>
<keyword evidence="1" id="KW-1188">Viral release from host cell</keyword>
<dbReference type="Proteomes" id="UP000305541">
    <property type="component" value="Unassembled WGS sequence"/>
</dbReference>
<dbReference type="Gene3D" id="3.40.50.300">
    <property type="entry name" value="P-loop containing nucleotide triphosphate hydrolases"/>
    <property type="match status" value="1"/>
</dbReference>
<reference evidence="3 4" key="1">
    <citation type="submission" date="2019-05" db="EMBL/GenBank/DDBJ databases">
        <title>The metagenome of a microbial culture collection derived from dairy environment covers the genomic content of the human microbiome.</title>
        <authorList>
            <person name="Roder T."/>
            <person name="Wuthrich D."/>
            <person name="Sattari Z."/>
            <person name="Von Ah U."/>
            <person name="Bar C."/>
            <person name="Ronchi F."/>
            <person name="Macpherson A.J."/>
            <person name="Ganal-Vonarburg S.C."/>
            <person name="Bruggmann R."/>
            <person name="Vergeres G."/>
        </authorList>
    </citation>
    <scope>NUCLEOTIDE SEQUENCE [LARGE SCALE GENOMIC DNA]</scope>
    <source>
        <strain evidence="3 4">FAM 18815</strain>
    </source>
</reference>
<dbReference type="PANTHER" id="PTHR39184">
    <property type="match status" value="1"/>
</dbReference>
<dbReference type="Gene3D" id="3.30.420.280">
    <property type="match status" value="1"/>
</dbReference>
<feature type="domain" description="Terminase large subunit gp17-like C-terminal" evidence="2">
    <location>
        <begin position="253"/>
        <end position="394"/>
    </location>
</feature>
<dbReference type="InterPro" id="IPR027417">
    <property type="entry name" value="P-loop_NTPase"/>
</dbReference>
<dbReference type="InterPro" id="IPR035421">
    <property type="entry name" value="Terminase_6C"/>
</dbReference>
<sequence length="420" mass="48227">MSLSNKFTEKQQEVLHTYLNTEFKMMVLSGAVRSGKTYIDNYLFLMDLQRVKALADKLKDKRPQYILAGFSSNTIFNNVISSIGTQFGIILKPDVHHHYHLFGVDIVPSYTGTVRGVDGIRGMTAYGAYVNEASLANEGVFQEIKQRCSKPNAHIICDTNPDNPQHWLKQKYIDNDDPETMSIYFHFTIDDNPTLDPSYVSTLKASTPTGMYYDRAIKGLWVSGEGAVYRDFDERKSLVNANQLPEGLKYYAGVDWGYSHDGSIAIMGEDNQGNVYLVESHTKKYEEIDYWVKQAKKYKKKYGNITFYADSARVEHVERFKREGLHTVLGRKSVLDGIEMVGRYIKANHFFVNKSDVKGSQTFLYEVYNYVWNPVKDEPVKQHDHLLDAIRYAIYTRHYKLNEDSGNVTQQVQFLNQLGI</sequence>
<protein>
    <submittedName>
        <fullName evidence="3">PBSX family phage terminase large subunit</fullName>
    </submittedName>
</protein>
<evidence type="ECO:0000259" key="2">
    <source>
        <dbReference type="Pfam" id="PF17289"/>
    </source>
</evidence>
<organism evidence="3 4">
    <name type="scientific">Pediococcus stilesii</name>
    <dbReference type="NCBI Taxonomy" id="331679"/>
    <lineage>
        <taxon>Bacteria</taxon>
        <taxon>Bacillati</taxon>
        <taxon>Bacillota</taxon>
        <taxon>Bacilli</taxon>
        <taxon>Lactobacillales</taxon>
        <taxon>Lactobacillaceae</taxon>
        <taxon>Pediococcus</taxon>
    </lineage>
</organism>
<accession>A0A5R9BZ97</accession>
<dbReference type="NCBIfam" id="TIGR01547">
    <property type="entry name" value="phage_term_2"/>
    <property type="match status" value="1"/>
</dbReference>
<name>A0A5R9BZ97_9LACO</name>
<dbReference type="Pfam" id="PF17289">
    <property type="entry name" value="Terminase_6C"/>
    <property type="match status" value="1"/>
</dbReference>
<evidence type="ECO:0000313" key="4">
    <source>
        <dbReference type="Proteomes" id="UP000305541"/>
    </source>
</evidence>
<dbReference type="RefSeq" id="WP_138473814.1">
    <property type="nucleotide sequence ID" value="NZ_VBTH01000002.1"/>
</dbReference>
<dbReference type="OrthoDB" id="4498710at2"/>
<dbReference type="Pfam" id="PF03237">
    <property type="entry name" value="Terminase_6N"/>
    <property type="match status" value="1"/>
</dbReference>
<proteinExistence type="predicted"/>
<dbReference type="InterPro" id="IPR006437">
    <property type="entry name" value="Phage_terminase_lsu"/>
</dbReference>
<evidence type="ECO:0000313" key="3">
    <source>
        <dbReference type="EMBL" id="TLQ05470.1"/>
    </source>
</evidence>